<evidence type="ECO:0000259" key="2">
    <source>
        <dbReference type="Pfam" id="PF18003"/>
    </source>
</evidence>
<sequence>MKKYIKYSLVAIGLMLIGCELDNFDAPNAMLEGQVTYQGEPISVRSNSAEFQIWQDGYALNELIPVYIAQDGSYSVSLFEGEYKLVRRGGDPWLPQPNDTIVVQVSGNTQVDVPVTPYINISNESFQVNGSTLNAKFQIDQIVEDTNVQEINILLSKNVLLDAKINNAKEIIEIENLEFGKSNSVDVEIPESLRDEGYLFVRIAAKSSMANELIYTHAQKIDL</sequence>
<comment type="caution">
    <text evidence="3">The sequence shown here is derived from an EMBL/GenBank/DDBJ whole genome shotgun (WGS) entry which is preliminary data.</text>
</comment>
<name>A0A3D5IVS8_9FLAO</name>
<dbReference type="RefSeq" id="WP_272957055.1">
    <property type="nucleotide sequence ID" value="NZ_CAJXAW010000113.1"/>
</dbReference>
<dbReference type="Gene3D" id="2.60.40.2060">
    <property type="match status" value="1"/>
</dbReference>
<evidence type="ECO:0000313" key="3">
    <source>
        <dbReference type="EMBL" id="HCV79985.1"/>
    </source>
</evidence>
<evidence type="ECO:0008006" key="5">
    <source>
        <dbReference type="Google" id="ProtNLM"/>
    </source>
</evidence>
<dbReference type="InterPro" id="IPR024278">
    <property type="entry name" value="DUF3823_N"/>
</dbReference>
<protein>
    <recommendedName>
        <fullName evidence="5">DUF3823 domain-containing protein</fullName>
    </recommendedName>
</protein>
<accession>A0A3D5IVS8</accession>
<evidence type="ECO:0000259" key="1">
    <source>
        <dbReference type="Pfam" id="PF12866"/>
    </source>
</evidence>
<dbReference type="AlphaFoldDB" id="A0A3D5IVS8"/>
<feature type="domain" description="DUF3823" evidence="1">
    <location>
        <begin position="30"/>
        <end position="116"/>
    </location>
</feature>
<gene>
    <name evidence="3" type="ORF">DGQ38_02940</name>
</gene>
<feature type="domain" description="DUF3823" evidence="2">
    <location>
        <begin position="120"/>
        <end position="220"/>
    </location>
</feature>
<organism evidence="3 4">
    <name type="scientific">Zunongwangia profunda</name>
    <dbReference type="NCBI Taxonomy" id="398743"/>
    <lineage>
        <taxon>Bacteria</taxon>
        <taxon>Pseudomonadati</taxon>
        <taxon>Bacteroidota</taxon>
        <taxon>Flavobacteriia</taxon>
        <taxon>Flavobacteriales</taxon>
        <taxon>Flavobacteriaceae</taxon>
        <taxon>Zunongwangia</taxon>
    </lineage>
</organism>
<dbReference type="Pfam" id="PF12866">
    <property type="entry name" value="DUF3823"/>
    <property type="match status" value="1"/>
</dbReference>
<evidence type="ECO:0000313" key="4">
    <source>
        <dbReference type="Proteomes" id="UP000264330"/>
    </source>
</evidence>
<proteinExistence type="predicted"/>
<dbReference type="Pfam" id="PF18003">
    <property type="entry name" value="DUF3823_C"/>
    <property type="match status" value="1"/>
</dbReference>
<dbReference type="PROSITE" id="PS51257">
    <property type="entry name" value="PROKAR_LIPOPROTEIN"/>
    <property type="match status" value="1"/>
</dbReference>
<dbReference type="InterPro" id="IPR041186">
    <property type="entry name" value="DUF3823_C"/>
</dbReference>
<dbReference type="Gene3D" id="2.60.40.1120">
    <property type="entry name" value="Carboxypeptidase-like, regulatory domain"/>
    <property type="match status" value="1"/>
</dbReference>
<dbReference type="EMBL" id="DPMF01000064">
    <property type="protein sequence ID" value="HCV79985.1"/>
    <property type="molecule type" value="Genomic_DNA"/>
</dbReference>
<reference evidence="3 4" key="1">
    <citation type="journal article" date="2018" name="Nat. Biotechnol.">
        <title>A standardized bacterial taxonomy based on genome phylogeny substantially revises the tree of life.</title>
        <authorList>
            <person name="Parks D.H."/>
            <person name="Chuvochina M."/>
            <person name="Waite D.W."/>
            <person name="Rinke C."/>
            <person name="Skarshewski A."/>
            <person name="Chaumeil P.A."/>
            <person name="Hugenholtz P."/>
        </authorList>
    </citation>
    <scope>NUCLEOTIDE SEQUENCE [LARGE SCALE GENOMIC DNA]</scope>
    <source>
        <strain evidence="3">UBA9359</strain>
    </source>
</reference>
<dbReference type="Proteomes" id="UP000264330">
    <property type="component" value="Unassembled WGS sequence"/>
</dbReference>